<dbReference type="GO" id="GO:0005524">
    <property type="term" value="F:ATP binding"/>
    <property type="evidence" value="ECO:0007669"/>
    <property type="project" value="UniProtKB-KW"/>
</dbReference>
<dbReference type="InterPro" id="IPR027417">
    <property type="entry name" value="P-loop_NTPase"/>
</dbReference>
<dbReference type="PANTHER" id="PTHR12755">
    <property type="entry name" value="CLEAVAGE/POLYADENYLATION FACTOR IA SUBUNIT CLP1P"/>
    <property type="match status" value="1"/>
</dbReference>
<protein>
    <recommendedName>
        <fullName evidence="9">Polynucleotide 5'-hydroxyl-kinase NOL9</fullName>
    </recommendedName>
</protein>
<comment type="subcellular location">
    <subcellularLocation>
        <location evidence="1">Nucleus</location>
        <location evidence="1">Nucleolus</location>
    </subcellularLocation>
</comment>
<organism evidence="14 15">
    <name type="scientific">Anopheles epiroticus</name>
    <dbReference type="NCBI Taxonomy" id="199890"/>
    <lineage>
        <taxon>Eukaryota</taxon>
        <taxon>Metazoa</taxon>
        <taxon>Ecdysozoa</taxon>
        <taxon>Arthropoda</taxon>
        <taxon>Hexapoda</taxon>
        <taxon>Insecta</taxon>
        <taxon>Pterygota</taxon>
        <taxon>Neoptera</taxon>
        <taxon>Endopterygota</taxon>
        <taxon>Diptera</taxon>
        <taxon>Nematocera</taxon>
        <taxon>Culicoidea</taxon>
        <taxon>Culicidae</taxon>
        <taxon>Anophelinae</taxon>
        <taxon>Anopheles</taxon>
    </lineage>
</organism>
<feature type="region of interest" description="Disordered" evidence="10">
    <location>
        <begin position="235"/>
        <end position="285"/>
    </location>
</feature>
<dbReference type="Pfam" id="PF24419">
    <property type="entry name" value="Cupin_NOL9"/>
    <property type="match status" value="1"/>
</dbReference>
<keyword evidence="4" id="KW-0808">Transferase</keyword>
<evidence type="ECO:0000256" key="6">
    <source>
        <dbReference type="ARBA" id="ARBA00022777"/>
    </source>
</evidence>
<keyword evidence="3" id="KW-0698">rRNA processing</keyword>
<dbReference type="Proteomes" id="UP000075885">
    <property type="component" value="Unassembled WGS sequence"/>
</dbReference>
<feature type="compositionally biased region" description="Basic and acidic residues" evidence="10">
    <location>
        <begin position="334"/>
        <end position="382"/>
    </location>
</feature>
<dbReference type="Gene3D" id="3.40.50.300">
    <property type="entry name" value="P-loop containing nucleotide triphosphate hydrolases"/>
    <property type="match status" value="1"/>
</dbReference>
<dbReference type="InterPro" id="IPR045116">
    <property type="entry name" value="Clp1/Grc3"/>
</dbReference>
<feature type="domain" description="NOL9 N-terminal" evidence="12">
    <location>
        <begin position="422"/>
        <end position="577"/>
    </location>
</feature>
<dbReference type="GO" id="GO:0051731">
    <property type="term" value="F:polynucleotide 5'-hydroxyl-kinase activity"/>
    <property type="evidence" value="ECO:0007669"/>
    <property type="project" value="InterPro"/>
</dbReference>
<evidence type="ECO:0000259" key="11">
    <source>
        <dbReference type="Pfam" id="PF16575"/>
    </source>
</evidence>
<evidence type="ECO:0000256" key="10">
    <source>
        <dbReference type="SAM" id="MobiDB-lite"/>
    </source>
</evidence>
<evidence type="ECO:0000256" key="9">
    <source>
        <dbReference type="ARBA" id="ARBA00071212"/>
    </source>
</evidence>
<dbReference type="SUPFAM" id="SSF52540">
    <property type="entry name" value="P-loop containing nucleoside triphosphate hydrolases"/>
    <property type="match status" value="1"/>
</dbReference>
<evidence type="ECO:0000256" key="4">
    <source>
        <dbReference type="ARBA" id="ARBA00022679"/>
    </source>
</evidence>
<evidence type="ECO:0000256" key="1">
    <source>
        <dbReference type="ARBA" id="ARBA00004604"/>
    </source>
</evidence>
<feature type="compositionally biased region" description="Polar residues" evidence="10">
    <location>
        <begin position="27"/>
        <end position="38"/>
    </location>
</feature>
<comment type="similarity">
    <text evidence="2">Belongs to the Clp1 family. NOL9/GRC3 subfamily.</text>
</comment>
<dbReference type="InterPro" id="IPR057570">
    <property type="entry name" value="NOL9_C"/>
</dbReference>
<dbReference type="AlphaFoldDB" id="A0A182P821"/>
<keyword evidence="8" id="KW-0539">Nucleus</keyword>
<keyword evidence="5" id="KW-0547">Nucleotide-binding</keyword>
<evidence type="ECO:0000256" key="2">
    <source>
        <dbReference type="ARBA" id="ARBA00011003"/>
    </source>
</evidence>
<evidence type="ECO:0000313" key="14">
    <source>
        <dbReference type="EnsemblMetazoa" id="AEPI003074-PA"/>
    </source>
</evidence>
<evidence type="ECO:0000256" key="8">
    <source>
        <dbReference type="ARBA" id="ARBA00023242"/>
    </source>
</evidence>
<dbReference type="GO" id="GO:0005730">
    <property type="term" value="C:nucleolus"/>
    <property type="evidence" value="ECO:0007669"/>
    <property type="project" value="UniProtKB-SubCell"/>
</dbReference>
<feature type="compositionally biased region" description="Acidic residues" evidence="10">
    <location>
        <begin position="188"/>
        <end position="205"/>
    </location>
</feature>
<dbReference type="EnsemblMetazoa" id="AEPI003074-RA">
    <property type="protein sequence ID" value="AEPI003074-PA"/>
    <property type="gene ID" value="AEPI003074"/>
</dbReference>
<evidence type="ECO:0000259" key="12">
    <source>
        <dbReference type="Pfam" id="PF24419"/>
    </source>
</evidence>
<dbReference type="Pfam" id="PF16575">
    <property type="entry name" value="CLP1_P"/>
    <property type="match status" value="1"/>
</dbReference>
<feature type="region of interest" description="Disordered" evidence="10">
    <location>
        <begin position="182"/>
        <end position="205"/>
    </location>
</feature>
<evidence type="ECO:0000256" key="3">
    <source>
        <dbReference type="ARBA" id="ARBA00022552"/>
    </source>
</evidence>
<keyword evidence="15" id="KW-1185">Reference proteome</keyword>
<proteinExistence type="inferred from homology"/>
<feature type="compositionally biased region" description="Acidic residues" evidence="10">
    <location>
        <begin position="60"/>
        <end position="74"/>
    </location>
</feature>
<dbReference type="STRING" id="199890.A0A182P821"/>
<reference evidence="15" key="1">
    <citation type="submission" date="2013-03" db="EMBL/GenBank/DDBJ databases">
        <title>The Genome Sequence of Anopheles epiroticus epiroticus2.</title>
        <authorList>
            <consortium name="The Broad Institute Genomics Platform"/>
            <person name="Neafsey D.E."/>
            <person name="Howell P."/>
            <person name="Walker B."/>
            <person name="Young S.K."/>
            <person name="Zeng Q."/>
            <person name="Gargeya S."/>
            <person name="Fitzgerald M."/>
            <person name="Haas B."/>
            <person name="Abouelleil A."/>
            <person name="Allen A.W."/>
            <person name="Alvarado L."/>
            <person name="Arachchi H.M."/>
            <person name="Berlin A.M."/>
            <person name="Chapman S.B."/>
            <person name="Gainer-Dewar J."/>
            <person name="Goldberg J."/>
            <person name="Griggs A."/>
            <person name="Gujja S."/>
            <person name="Hansen M."/>
            <person name="Howarth C."/>
            <person name="Imamovic A."/>
            <person name="Ireland A."/>
            <person name="Larimer J."/>
            <person name="McCowan C."/>
            <person name="Murphy C."/>
            <person name="Pearson M."/>
            <person name="Poon T.W."/>
            <person name="Priest M."/>
            <person name="Roberts A."/>
            <person name="Saif S."/>
            <person name="Shea T."/>
            <person name="Sisk P."/>
            <person name="Sykes S."/>
            <person name="Wortman J."/>
            <person name="Nusbaum C."/>
            <person name="Birren B."/>
        </authorList>
    </citation>
    <scope>NUCLEOTIDE SEQUENCE [LARGE SCALE GENOMIC DNA]</scope>
    <source>
        <strain evidence="15">Epiroticus2</strain>
    </source>
</reference>
<dbReference type="InterPro" id="IPR057573">
    <property type="entry name" value="NOL9_N"/>
</dbReference>
<dbReference type="PANTHER" id="PTHR12755:SF3">
    <property type="entry name" value="POLYNUCLEOTIDE 5'-HYDROXYL-KINASE NOL9"/>
    <property type="match status" value="1"/>
</dbReference>
<name>A0A182P821_9DIPT</name>
<feature type="domain" description="NOL9 C-terminal" evidence="13">
    <location>
        <begin position="836"/>
        <end position="924"/>
    </location>
</feature>
<accession>A0A182P821</accession>
<feature type="compositionally biased region" description="Basic and acidic residues" evidence="10">
    <location>
        <begin position="390"/>
        <end position="399"/>
    </location>
</feature>
<feature type="compositionally biased region" description="Acidic residues" evidence="10">
    <location>
        <begin position="266"/>
        <end position="276"/>
    </location>
</feature>
<dbReference type="VEuPathDB" id="VectorBase:AEPI003074"/>
<evidence type="ECO:0000256" key="7">
    <source>
        <dbReference type="ARBA" id="ARBA00022840"/>
    </source>
</evidence>
<evidence type="ECO:0000256" key="5">
    <source>
        <dbReference type="ARBA" id="ARBA00022741"/>
    </source>
</evidence>
<evidence type="ECO:0000259" key="13">
    <source>
        <dbReference type="Pfam" id="PF25467"/>
    </source>
</evidence>
<dbReference type="Pfam" id="PF25467">
    <property type="entry name" value="NOL9_C"/>
    <property type="match status" value="1"/>
</dbReference>
<feature type="domain" description="Clp1 P-loop" evidence="11">
    <location>
        <begin position="613"/>
        <end position="750"/>
    </location>
</feature>
<dbReference type="GO" id="GO:0000448">
    <property type="term" value="P:cleavage in ITS2 between 5.8S rRNA and LSU-rRNA of tricistronic rRNA transcript (SSU-rRNA, 5.8S rRNA, LSU-rRNA)"/>
    <property type="evidence" value="ECO:0007669"/>
    <property type="project" value="TreeGrafter"/>
</dbReference>
<feature type="region of interest" description="Disordered" evidence="10">
    <location>
        <begin position="1"/>
        <end position="163"/>
    </location>
</feature>
<sequence>MGSDASDDQINCEKVTNKANGMDASKKGNSGNVAQASKASRMHERFQEPRIVPVVQYDSVECDSMESDSDEEDYIAQFFDDSSEGEGTNGSKGMKDTPKSKPKKREKKAPETVSSGGWVVENNDCSLEYASSEEEEKPTPKPTASGVKRGNTPKTNGPKKPVVAFKRKSVPMLDMCDGFVPYDSGSDWYDDEDYDDDYGDDDDDMDYGCGDYYDDYLAKGYDSDSFDEALGLNGRTYASDSYDDEYTSDDSLRSPTYRTFKKGEPVDTDSDDEDYEPDSKERDDTVYIPRGAAVMHDLDDDSIFPFHESRKNFTHIVELPADYCNDPEESEPEEPGKLDEKKMEAEEQVIGDKKDVEKMADEEKTGKEKSDEEKADKEKSDENTMDEENANDKVDAKEELDGEESDGSCPTLVEICTKSTLYRFYDSIDLRMSLVVLKAPLYVYGHLSVQALFGKVDILGYQLDMAETRTVYASAGYNAINLSPLPSPDSYSKATFERILNKLKRHFKESDIQELMGGFNPVDSALVLLRADSFAENNTVPMVCKQLPDFELFPTTLTINQSTSSFRTTEALLEVSLFEPTQPNAKNPVPQFQPNPAWDAVELNRTSRLIVVGGKNSGKSTLCQFLLNRYIKQFGRVLLLDLDIGQPLLFVPETLSVSVVENPILGVGCFANVQPRKCQLFGSLNVVSSPLVYIQNVRTLVQYCNENPELKDMPWIINAMGYVVGFGEELTMAVLRLVQPTDLVQLTYPKGVNKTYSFVKADNYANQLTAAFVNGYRFNILLEEVQRDAPPASFRFYPFDVVYQPSRTSFLPPKRRTIAIMARLASILGGSAETFTDVKPHVANLDDLSIISTSDDANSKEMMKRALNASLVYLCEKLDNGQYNCFGVGIVRSVDENNVYLLHSLAQEQLAKTNVLALGNTSLPHQVYLQCSPKIEGTIPYLQNMSDGGGEQSAEGC</sequence>
<evidence type="ECO:0000313" key="15">
    <source>
        <dbReference type="Proteomes" id="UP000075885"/>
    </source>
</evidence>
<keyword evidence="6" id="KW-0418">Kinase</keyword>
<dbReference type="InterPro" id="IPR032319">
    <property type="entry name" value="CLP1_P"/>
</dbReference>
<reference evidence="14" key="2">
    <citation type="submission" date="2020-05" db="UniProtKB">
        <authorList>
            <consortium name="EnsemblMetazoa"/>
        </authorList>
    </citation>
    <scope>IDENTIFICATION</scope>
    <source>
        <strain evidence="14">Epiroticus2</strain>
    </source>
</reference>
<feature type="region of interest" description="Disordered" evidence="10">
    <location>
        <begin position="323"/>
        <end position="409"/>
    </location>
</feature>
<keyword evidence="7" id="KW-0067">ATP-binding</keyword>